<name>A0ABW0N2X5_9ACTN</name>
<dbReference type="Proteomes" id="UP001595956">
    <property type="component" value="Unassembled WGS sequence"/>
</dbReference>
<dbReference type="EMBL" id="JBHSMD010000006">
    <property type="protein sequence ID" value="MFC5494939.1"/>
    <property type="molecule type" value="Genomic_DNA"/>
</dbReference>
<comment type="caution">
    <text evidence="2">The sequence shown here is derived from an EMBL/GenBank/DDBJ whole genome shotgun (WGS) entry which is preliminary data.</text>
</comment>
<evidence type="ECO:0000313" key="3">
    <source>
        <dbReference type="Proteomes" id="UP001595956"/>
    </source>
</evidence>
<sequence>MIVASSSVELGSDEHTFVIRGEAGTVVGSPWDGSTLVTIPTDVDQVGDVWVNTGDQWGPFSVTTQVHDTPPPDDPSWEDVVEITLTCTSGLLVAELVNHEPSTSLTTDPGSYRIRVCARGRVDPELDDDYDDQDEPGAESTEPVEHYLVQAWPALPTDPTAPVIVRDTSSWAAAQLAGPRTYPEVEGTKVGLAAAARIGHDADGGPGARHLSGTVSAITLEGVVPGTRRKVSKYLKYGPTLSRHVPTWSFMAGPGWDQLGAANYCAAGGGHPDQLTGANGVIRVVRVADDSPRSWVSQWAWMVPGPGPNGRWIANLVPLLVEDTTVTATFTQTKDEQGQPWTTVQVQHDLIPVEWVDDLTSWWTYQLAMMTSLAATT</sequence>
<feature type="region of interest" description="Disordered" evidence="1">
    <location>
        <begin position="123"/>
        <end position="142"/>
    </location>
</feature>
<reference evidence="3" key="1">
    <citation type="journal article" date="2019" name="Int. J. Syst. Evol. Microbiol.">
        <title>The Global Catalogue of Microorganisms (GCM) 10K type strain sequencing project: providing services to taxonomists for standard genome sequencing and annotation.</title>
        <authorList>
            <consortium name="The Broad Institute Genomics Platform"/>
            <consortium name="The Broad Institute Genome Sequencing Center for Infectious Disease"/>
            <person name="Wu L."/>
            <person name="Ma J."/>
        </authorList>
    </citation>
    <scope>NUCLEOTIDE SEQUENCE [LARGE SCALE GENOMIC DNA]</scope>
    <source>
        <strain evidence="3">KACC 13778</strain>
    </source>
</reference>
<evidence type="ECO:0000313" key="2">
    <source>
        <dbReference type="EMBL" id="MFC5494939.1"/>
    </source>
</evidence>
<gene>
    <name evidence="2" type="ORF">ACFPKY_17645</name>
</gene>
<protein>
    <submittedName>
        <fullName evidence="2">Uncharacterized protein</fullName>
    </submittedName>
</protein>
<accession>A0ABW0N2X5</accession>
<organism evidence="2 3">
    <name type="scientific">Nocardioides caricicola</name>
    <dbReference type="NCBI Taxonomy" id="634770"/>
    <lineage>
        <taxon>Bacteria</taxon>
        <taxon>Bacillati</taxon>
        <taxon>Actinomycetota</taxon>
        <taxon>Actinomycetes</taxon>
        <taxon>Propionibacteriales</taxon>
        <taxon>Nocardioidaceae</taxon>
        <taxon>Nocardioides</taxon>
    </lineage>
</organism>
<feature type="compositionally biased region" description="Acidic residues" evidence="1">
    <location>
        <begin position="125"/>
        <end position="137"/>
    </location>
</feature>
<dbReference type="RefSeq" id="WP_345174781.1">
    <property type="nucleotide sequence ID" value="NZ_BAABFQ010000005.1"/>
</dbReference>
<proteinExistence type="predicted"/>
<keyword evidence="3" id="KW-1185">Reference proteome</keyword>
<evidence type="ECO:0000256" key="1">
    <source>
        <dbReference type="SAM" id="MobiDB-lite"/>
    </source>
</evidence>